<dbReference type="PROSITE" id="PS00571">
    <property type="entry name" value="AMIDASES"/>
    <property type="match status" value="1"/>
</dbReference>
<keyword evidence="5" id="KW-1185">Reference proteome</keyword>
<dbReference type="SUPFAM" id="SSF75304">
    <property type="entry name" value="Amidase signature (AS) enzymes"/>
    <property type="match status" value="1"/>
</dbReference>
<feature type="domain" description="Amidase" evidence="3">
    <location>
        <begin position="27"/>
        <end position="389"/>
    </location>
</feature>
<dbReference type="InterPro" id="IPR023631">
    <property type="entry name" value="Amidase_dom"/>
</dbReference>
<dbReference type="Proteomes" id="UP001174909">
    <property type="component" value="Unassembled WGS sequence"/>
</dbReference>
<sequence length="480" mass="50835">MTDTPLHYQTITDVAARIRSREISPVELTQALLDRIAALDGELKSYVTVMAEPAMAAARTAEAEIAAGQYKGALHGVPIAVKDLCFTTGVATMGGLQALRDFVPDFDGTVVRRLSDAGAVILGKLNLTEGAMAGYNPSFDIPVNPWGADRWAGASSSGSGVATAAGLCYGSLGSDTGGSIRYPAAACGTVGIKPTWGRVSRYGVLALAESLDHVGPMTRSAADAGIMLQALAGHDPNDPTSLHAPVPDMLAGLGQGVQGIRIGVDERYIGDEVDAEVAEAVLAGARLLESMGAQLVAVQMPDTLPFSSAWGVLCSAEAAAGHRDTFPARADDYGPWFRGWLEKGHRYSAAEFAAANQVRLACNGILAGIFEDIDVLVCPSMMTPPGRVTPEELYGPMDEDEWTWGRFHRPLRFQRRADDLAAGGIEQRGLAAEHPVHRQAPRRAAASASRRRLRAGDAAQSAAGHLKIERKLIRQYSVQL</sequence>
<comment type="similarity">
    <text evidence="1">Belongs to the amidase family.</text>
</comment>
<dbReference type="PANTHER" id="PTHR11895">
    <property type="entry name" value="TRANSAMIDASE"/>
    <property type="match status" value="1"/>
</dbReference>
<proteinExistence type="inferred from homology"/>
<evidence type="ECO:0000259" key="3">
    <source>
        <dbReference type="Pfam" id="PF01425"/>
    </source>
</evidence>
<dbReference type="EMBL" id="CASHTH010003813">
    <property type="protein sequence ID" value="CAI8049741.1"/>
    <property type="molecule type" value="Genomic_DNA"/>
</dbReference>
<gene>
    <name evidence="4" type="ORF">GBAR_LOCUS27386</name>
</gene>
<evidence type="ECO:0000256" key="1">
    <source>
        <dbReference type="ARBA" id="ARBA00009199"/>
    </source>
</evidence>
<dbReference type="Pfam" id="PF01425">
    <property type="entry name" value="Amidase"/>
    <property type="match status" value="1"/>
</dbReference>
<dbReference type="AlphaFoldDB" id="A0AA35TLD5"/>
<dbReference type="InterPro" id="IPR000120">
    <property type="entry name" value="Amidase"/>
</dbReference>
<dbReference type="InterPro" id="IPR020556">
    <property type="entry name" value="Amidase_CS"/>
</dbReference>
<comment type="caution">
    <text evidence="4">The sequence shown here is derived from an EMBL/GenBank/DDBJ whole genome shotgun (WGS) entry which is preliminary data.</text>
</comment>
<protein>
    <submittedName>
        <fullName evidence="4">Amidase AmiD</fullName>
    </submittedName>
</protein>
<accession>A0AA35TLD5</accession>
<organism evidence="4 5">
    <name type="scientific">Geodia barretti</name>
    <name type="common">Barrett's horny sponge</name>
    <dbReference type="NCBI Taxonomy" id="519541"/>
    <lineage>
        <taxon>Eukaryota</taxon>
        <taxon>Metazoa</taxon>
        <taxon>Porifera</taxon>
        <taxon>Demospongiae</taxon>
        <taxon>Heteroscleromorpha</taxon>
        <taxon>Tetractinellida</taxon>
        <taxon>Astrophorina</taxon>
        <taxon>Geodiidae</taxon>
        <taxon>Geodia</taxon>
    </lineage>
</organism>
<dbReference type="InterPro" id="IPR036928">
    <property type="entry name" value="AS_sf"/>
</dbReference>
<feature type="region of interest" description="Disordered" evidence="2">
    <location>
        <begin position="430"/>
        <end position="460"/>
    </location>
</feature>
<dbReference type="GO" id="GO:0003824">
    <property type="term" value="F:catalytic activity"/>
    <property type="evidence" value="ECO:0007669"/>
    <property type="project" value="InterPro"/>
</dbReference>
<evidence type="ECO:0000313" key="5">
    <source>
        <dbReference type="Proteomes" id="UP001174909"/>
    </source>
</evidence>
<dbReference type="Gene3D" id="3.90.1300.10">
    <property type="entry name" value="Amidase signature (AS) domain"/>
    <property type="match status" value="1"/>
</dbReference>
<name>A0AA35TLD5_GEOBA</name>
<reference evidence="4" key="1">
    <citation type="submission" date="2023-03" db="EMBL/GenBank/DDBJ databases">
        <authorList>
            <person name="Steffen K."/>
            <person name="Cardenas P."/>
        </authorList>
    </citation>
    <scope>NUCLEOTIDE SEQUENCE</scope>
</reference>
<evidence type="ECO:0000313" key="4">
    <source>
        <dbReference type="EMBL" id="CAI8049741.1"/>
    </source>
</evidence>
<evidence type="ECO:0000256" key="2">
    <source>
        <dbReference type="SAM" id="MobiDB-lite"/>
    </source>
</evidence>
<dbReference type="PANTHER" id="PTHR11895:SF176">
    <property type="entry name" value="AMIDASE AMID-RELATED"/>
    <property type="match status" value="1"/>
</dbReference>